<dbReference type="InterPro" id="IPR013597">
    <property type="entry name" value="Mat_intron_G2"/>
</dbReference>
<dbReference type="InterPro" id="IPR043128">
    <property type="entry name" value="Rev_trsase/Diguanyl_cyclase"/>
</dbReference>
<dbReference type="CDD" id="cd01651">
    <property type="entry name" value="RT_G2_intron"/>
    <property type="match status" value="1"/>
</dbReference>
<keyword evidence="3" id="KW-1185">Reference proteome</keyword>
<dbReference type="AlphaFoldDB" id="A0A927D267"/>
<organism evidence="2 3">
    <name type="scientific">Peribacillus faecalis</name>
    <dbReference type="NCBI Taxonomy" id="2772559"/>
    <lineage>
        <taxon>Bacteria</taxon>
        <taxon>Bacillati</taxon>
        <taxon>Bacillota</taxon>
        <taxon>Bacilli</taxon>
        <taxon>Bacillales</taxon>
        <taxon>Bacillaceae</taxon>
        <taxon>Peribacillus</taxon>
    </lineage>
</organism>
<name>A0A927D267_9BACI</name>
<gene>
    <name evidence="2" type="primary">ltrA</name>
    <name evidence="2" type="ORF">IEO70_17725</name>
</gene>
<comment type="caution">
    <text evidence="2">The sequence shown here is derived from an EMBL/GenBank/DDBJ whole genome shotgun (WGS) entry which is preliminary data.</text>
</comment>
<protein>
    <submittedName>
        <fullName evidence="2">Group II intron reverse transcriptase/maturase</fullName>
        <ecNumber evidence="2">2.7.7.49</ecNumber>
    </submittedName>
</protein>
<dbReference type="GO" id="GO:0003964">
    <property type="term" value="F:RNA-directed DNA polymerase activity"/>
    <property type="evidence" value="ECO:0007669"/>
    <property type="project" value="UniProtKB-KW"/>
</dbReference>
<dbReference type="PROSITE" id="PS50878">
    <property type="entry name" value="RT_POL"/>
    <property type="match status" value="1"/>
</dbReference>
<dbReference type="Gene3D" id="3.30.70.270">
    <property type="match status" value="1"/>
</dbReference>
<dbReference type="Pfam" id="PF00078">
    <property type="entry name" value="RVT_1"/>
    <property type="match status" value="1"/>
</dbReference>
<feature type="domain" description="Reverse transcriptase" evidence="1">
    <location>
        <begin position="48"/>
        <end position="274"/>
    </location>
</feature>
<keyword evidence="2" id="KW-0548">Nucleotidyltransferase</keyword>
<keyword evidence="2" id="KW-0808">Transferase</keyword>
<evidence type="ECO:0000313" key="2">
    <source>
        <dbReference type="EMBL" id="MBD3110175.1"/>
    </source>
</evidence>
<dbReference type="NCBIfam" id="TIGR04416">
    <property type="entry name" value="group_II_RT_mat"/>
    <property type="match status" value="1"/>
</dbReference>
<dbReference type="Pfam" id="PF08388">
    <property type="entry name" value="GIIM"/>
    <property type="match status" value="1"/>
</dbReference>
<dbReference type="PANTHER" id="PTHR34047:SF8">
    <property type="entry name" value="PROTEIN YKFC"/>
    <property type="match status" value="1"/>
</dbReference>
<evidence type="ECO:0000259" key="1">
    <source>
        <dbReference type="PROSITE" id="PS50878"/>
    </source>
</evidence>
<dbReference type="EMBL" id="JACXSI010000057">
    <property type="protein sequence ID" value="MBD3110175.1"/>
    <property type="molecule type" value="Genomic_DNA"/>
</dbReference>
<keyword evidence="2" id="KW-0695">RNA-directed DNA polymerase</keyword>
<dbReference type="Proteomes" id="UP000602076">
    <property type="component" value="Unassembled WGS sequence"/>
</dbReference>
<evidence type="ECO:0000313" key="3">
    <source>
        <dbReference type="Proteomes" id="UP000602076"/>
    </source>
</evidence>
<dbReference type="SUPFAM" id="SSF56672">
    <property type="entry name" value="DNA/RNA polymerases"/>
    <property type="match status" value="1"/>
</dbReference>
<dbReference type="EC" id="2.7.7.49" evidence="2"/>
<dbReference type="InterPro" id="IPR000477">
    <property type="entry name" value="RT_dom"/>
</dbReference>
<dbReference type="InterPro" id="IPR030931">
    <property type="entry name" value="Group_II_RT_mat"/>
</dbReference>
<sequence length="424" mass="49682">MELLEQILSNQNMNEAYLRVYRNKGASGVDGVTVEELKQYLKENKDELRQRIRTRKYQPKAALRVEIPKENGKMRKLGIPTVVDRVVQQAIHQILSPIFEEQFSEYSYGFRPKRSCEMAITKSLEFLNDGHDWVVDIDLERFFDTVHHDKLMRIISNTIKDGDVISLIRKYLASGVMVNGKYEETPVGTPQGGNLSPLLSNIMLNELDKELENRGLLFVRYADDALIFVKSEKAANRVMKTIVRFIEDKLGLKVNAEKSKIARPKDLKFLGFGYYYDSKEKKYQVKPHLTSVQKFQRKLRKLTKRNWSIRLDFRIVKLKQVIFGWVNYFKIANMKKAMKRIDEKLRSRIRVIIWKQWKKPKKQIKSLIQLGIPEEEAKGLTYCRKGYRYIGLSKVVHRALSNKRLKQRGIPSALERYLKVHTAI</sequence>
<accession>A0A927D267</accession>
<dbReference type="PANTHER" id="PTHR34047">
    <property type="entry name" value="NUCLEAR INTRON MATURASE 1, MITOCHONDRIAL-RELATED"/>
    <property type="match status" value="1"/>
</dbReference>
<dbReference type="InterPro" id="IPR051083">
    <property type="entry name" value="GrpII_Intron_Splice-Mob/Def"/>
</dbReference>
<dbReference type="RefSeq" id="WP_190999712.1">
    <property type="nucleotide sequence ID" value="NZ_JACXSI010000057.1"/>
</dbReference>
<dbReference type="InterPro" id="IPR043502">
    <property type="entry name" value="DNA/RNA_pol_sf"/>
</dbReference>
<proteinExistence type="predicted"/>
<reference evidence="2" key="1">
    <citation type="submission" date="2020-09" db="EMBL/GenBank/DDBJ databases">
        <title>Bacillus faecalis sp. nov., a moderately halophilic bacterium isolated from cow faeces.</title>
        <authorList>
            <person name="Jiang L."/>
            <person name="Lee J."/>
        </authorList>
    </citation>
    <scope>NUCLEOTIDE SEQUENCE</scope>
    <source>
        <strain evidence="2">AGMB 02131</strain>
    </source>
</reference>